<accession>A0A3E1P9J7</accession>
<dbReference type="RefSeq" id="WP_116852126.1">
    <property type="nucleotide sequence ID" value="NZ_QTJV01000001.1"/>
</dbReference>
<evidence type="ECO:0000256" key="1">
    <source>
        <dbReference type="SAM" id="MobiDB-lite"/>
    </source>
</evidence>
<gene>
    <name evidence="2" type="ORF">DXN04_04720</name>
</gene>
<evidence type="ECO:0000313" key="2">
    <source>
        <dbReference type="EMBL" id="RFM36807.1"/>
    </source>
</evidence>
<dbReference type="EMBL" id="QTJV01000001">
    <property type="protein sequence ID" value="RFM36807.1"/>
    <property type="molecule type" value="Genomic_DNA"/>
</dbReference>
<feature type="compositionally biased region" description="Basic and acidic residues" evidence="1">
    <location>
        <begin position="26"/>
        <end position="48"/>
    </location>
</feature>
<dbReference type="PROSITE" id="PS51257">
    <property type="entry name" value="PROKAR_LIPOPROTEIN"/>
    <property type="match status" value="1"/>
</dbReference>
<dbReference type="AlphaFoldDB" id="A0A3E1P9J7"/>
<evidence type="ECO:0008006" key="4">
    <source>
        <dbReference type="Google" id="ProtNLM"/>
    </source>
</evidence>
<comment type="caution">
    <text evidence="2">The sequence shown here is derived from an EMBL/GenBank/DDBJ whole genome shotgun (WGS) entry which is preliminary data.</text>
</comment>
<evidence type="ECO:0000313" key="3">
    <source>
        <dbReference type="Proteomes" id="UP000261174"/>
    </source>
</evidence>
<organism evidence="2 3">
    <name type="scientific">Chitinophaga silvisoli</name>
    <dbReference type="NCBI Taxonomy" id="2291814"/>
    <lineage>
        <taxon>Bacteria</taxon>
        <taxon>Pseudomonadati</taxon>
        <taxon>Bacteroidota</taxon>
        <taxon>Chitinophagia</taxon>
        <taxon>Chitinophagales</taxon>
        <taxon>Chitinophagaceae</taxon>
        <taxon>Chitinophaga</taxon>
    </lineage>
</organism>
<dbReference type="OrthoDB" id="678944at2"/>
<protein>
    <recommendedName>
        <fullName evidence="4">Lipoprotein</fullName>
    </recommendedName>
</protein>
<sequence>MKLSKSLLSAIMIGIAVQTTVVSCSKDEQVKPKKTDQANKQNESKPDENLGNCPACGMG</sequence>
<reference evidence="2 3" key="1">
    <citation type="submission" date="2018-08" db="EMBL/GenBank/DDBJ databases">
        <title>Chitinophaga sp. K20C18050901, a novel bacterium isolated from forest soil.</title>
        <authorList>
            <person name="Wang C."/>
        </authorList>
    </citation>
    <scope>NUCLEOTIDE SEQUENCE [LARGE SCALE GENOMIC DNA]</scope>
    <source>
        <strain evidence="2 3">K20C18050901</strain>
    </source>
</reference>
<proteinExistence type="predicted"/>
<keyword evidence="3" id="KW-1185">Reference proteome</keyword>
<dbReference type="Proteomes" id="UP000261174">
    <property type="component" value="Unassembled WGS sequence"/>
</dbReference>
<name>A0A3E1P9J7_9BACT</name>
<feature type="region of interest" description="Disordered" evidence="1">
    <location>
        <begin position="26"/>
        <end position="59"/>
    </location>
</feature>